<dbReference type="Proteomes" id="UP000242188">
    <property type="component" value="Unassembled WGS sequence"/>
</dbReference>
<evidence type="ECO:0000313" key="3">
    <source>
        <dbReference type="Proteomes" id="UP000242188"/>
    </source>
</evidence>
<keyword evidence="1" id="KW-0472">Membrane</keyword>
<keyword evidence="1" id="KW-0812">Transmembrane</keyword>
<dbReference type="AlphaFoldDB" id="A0A210Q2X2"/>
<name>A0A210Q2X2_MIZYE</name>
<comment type="caution">
    <text evidence="2">The sequence shown here is derived from an EMBL/GenBank/DDBJ whole genome shotgun (WGS) entry which is preliminary data.</text>
</comment>
<sequence length="142" mass="16260">MSYAVTHLIRMGIYRALLSLSFELMTSGGSPHLLLKTISPDKPSWTTIRLLRIPVCCGSVSLSWLSVLLWLRTLTQIVIMVQERVLPEIVYMDHRGECWTRPFRERPCQMDIAPTCVIGNTMTRSILVTANHGQRKSFISQW</sequence>
<evidence type="ECO:0000256" key="1">
    <source>
        <dbReference type="SAM" id="Phobius"/>
    </source>
</evidence>
<protein>
    <submittedName>
        <fullName evidence="2">Uncharacterized protein</fullName>
    </submittedName>
</protein>
<gene>
    <name evidence="2" type="ORF">KP79_PYT15520</name>
</gene>
<feature type="transmembrane region" description="Helical" evidence="1">
    <location>
        <begin position="12"/>
        <end position="30"/>
    </location>
</feature>
<organism evidence="2 3">
    <name type="scientific">Mizuhopecten yessoensis</name>
    <name type="common">Japanese scallop</name>
    <name type="synonym">Patinopecten yessoensis</name>
    <dbReference type="NCBI Taxonomy" id="6573"/>
    <lineage>
        <taxon>Eukaryota</taxon>
        <taxon>Metazoa</taxon>
        <taxon>Spiralia</taxon>
        <taxon>Lophotrochozoa</taxon>
        <taxon>Mollusca</taxon>
        <taxon>Bivalvia</taxon>
        <taxon>Autobranchia</taxon>
        <taxon>Pteriomorphia</taxon>
        <taxon>Pectinida</taxon>
        <taxon>Pectinoidea</taxon>
        <taxon>Pectinidae</taxon>
        <taxon>Mizuhopecten</taxon>
    </lineage>
</organism>
<keyword evidence="1" id="KW-1133">Transmembrane helix</keyword>
<reference evidence="2 3" key="1">
    <citation type="journal article" date="2017" name="Nat. Ecol. Evol.">
        <title>Scallop genome provides insights into evolution of bilaterian karyotype and development.</title>
        <authorList>
            <person name="Wang S."/>
            <person name="Zhang J."/>
            <person name="Jiao W."/>
            <person name="Li J."/>
            <person name="Xun X."/>
            <person name="Sun Y."/>
            <person name="Guo X."/>
            <person name="Huan P."/>
            <person name="Dong B."/>
            <person name="Zhang L."/>
            <person name="Hu X."/>
            <person name="Sun X."/>
            <person name="Wang J."/>
            <person name="Zhao C."/>
            <person name="Wang Y."/>
            <person name="Wang D."/>
            <person name="Huang X."/>
            <person name="Wang R."/>
            <person name="Lv J."/>
            <person name="Li Y."/>
            <person name="Zhang Z."/>
            <person name="Liu B."/>
            <person name="Lu W."/>
            <person name="Hui Y."/>
            <person name="Liang J."/>
            <person name="Zhou Z."/>
            <person name="Hou R."/>
            <person name="Li X."/>
            <person name="Liu Y."/>
            <person name="Li H."/>
            <person name="Ning X."/>
            <person name="Lin Y."/>
            <person name="Zhao L."/>
            <person name="Xing Q."/>
            <person name="Dou J."/>
            <person name="Li Y."/>
            <person name="Mao J."/>
            <person name="Guo H."/>
            <person name="Dou H."/>
            <person name="Li T."/>
            <person name="Mu C."/>
            <person name="Jiang W."/>
            <person name="Fu Q."/>
            <person name="Fu X."/>
            <person name="Miao Y."/>
            <person name="Liu J."/>
            <person name="Yu Q."/>
            <person name="Li R."/>
            <person name="Liao H."/>
            <person name="Li X."/>
            <person name="Kong Y."/>
            <person name="Jiang Z."/>
            <person name="Chourrout D."/>
            <person name="Li R."/>
            <person name="Bao Z."/>
        </authorList>
    </citation>
    <scope>NUCLEOTIDE SEQUENCE [LARGE SCALE GENOMIC DNA]</scope>
    <source>
        <strain evidence="2 3">PY_sf001</strain>
    </source>
</reference>
<feature type="transmembrane region" description="Helical" evidence="1">
    <location>
        <begin position="50"/>
        <end position="71"/>
    </location>
</feature>
<proteinExistence type="predicted"/>
<accession>A0A210Q2X2</accession>
<evidence type="ECO:0000313" key="2">
    <source>
        <dbReference type="EMBL" id="OWF43103.1"/>
    </source>
</evidence>
<dbReference type="EMBL" id="NEDP02005166">
    <property type="protein sequence ID" value="OWF43103.1"/>
    <property type="molecule type" value="Genomic_DNA"/>
</dbReference>
<keyword evidence="3" id="KW-1185">Reference proteome</keyword>